<reference evidence="2 3" key="1">
    <citation type="submission" date="2016-05" db="EMBL/GenBank/DDBJ databases">
        <title>Niabella ginsenosidivorans BS26 whole genome sequencing.</title>
        <authorList>
            <person name="Im W.T."/>
            <person name="Siddiqi M.Z."/>
        </authorList>
    </citation>
    <scope>NUCLEOTIDE SEQUENCE [LARGE SCALE GENOMIC DNA]</scope>
    <source>
        <strain evidence="2 3">BS26</strain>
    </source>
</reference>
<proteinExistence type="predicted"/>
<keyword evidence="3" id="KW-1185">Reference proteome</keyword>
<dbReference type="EMBL" id="CP015772">
    <property type="protein sequence ID" value="ANH83585.1"/>
    <property type="molecule type" value="Genomic_DNA"/>
</dbReference>
<name>A0A1A9I8B7_9BACT</name>
<accession>A0A1A9I8B7</accession>
<gene>
    <name evidence="2" type="ORF">A8C56_23735</name>
</gene>
<evidence type="ECO:0000313" key="2">
    <source>
        <dbReference type="EMBL" id="ANH83585.1"/>
    </source>
</evidence>
<dbReference type="Proteomes" id="UP000077667">
    <property type="component" value="Chromosome"/>
</dbReference>
<feature type="signal peptide" evidence="1">
    <location>
        <begin position="1"/>
        <end position="29"/>
    </location>
</feature>
<protein>
    <submittedName>
        <fullName evidence="2">Uncharacterized protein</fullName>
    </submittedName>
</protein>
<dbReference type="AlphaFoldDB" id="A0A1A9I8B7"/>
<sequence>MGAITGMNFKTPVALFLAMIFFVSCKSNASKEANGIREDSVHSCMKAPSRFGSTDNFSVRTPGYS</sequence>
<feature type="chain" id="PRO_5008390031" evidence="1">
    <location>
        <begin position="30"/>
        <end position="65"/>
    </location>
</feature>
<dbReference type="KEGG" id="nia:A8C56_23735"/>
<keyword evidence="1" id="KW-0732">Signal</keyword>
<evidence type="ECO:0000256" key="1">
    <source>
        <dbReference type="SAM" id="SignalP"/>
    </source>
</evidence>
<organism evidence="2 3">
    <name type="scientific">Niabella ginsenosidivorans</name>
    <dbReference type="NCBI Taxonomy" id="1176587"/>
    <lineage>
        <taxon>Bacteria</taxon>
        <taxon>Pseudomonadati</taxon>
        <taxon>Bacteroidota</taxon>
        <taxon>Chitinophagia</taxon>
        <taxon>Chitinophagales</taxon>
        <taxon>Chitinophagaceae</taxon>
        <taxon>Niabella</taxon>
    </lineage>
</organism>
<evidence type="ECO:0000313" key="3">
    <source>
        <dbReference type="Proteomes" id="UP000077667"/>
    </source>
</evidence>